<comment type="caution">
    <text evidence="1">The sequence shown here is derived from an EMBL/GenBank/DDBJ whole genome shotgun (WGS) entry which is preliminary data.</text>
</comment>
<proteinExistence type="predicted"/>
<reference evidence="1" key="2">
    <citation type="submission" date="2021-12" db="EMBL/GenBank/DDBJ databases">
        <title>Resequencing data analysis of finger millet.</title>
        <authorList>
            <person name="Hatakeyama M."/>
            <person name="Aluri S."/>
            <person name="Balachadran M.T."/>
            <person name="Sivarajan S.R."/>
            <person name="Poveda L."/>
            <person name="Shimizu-Inatsugi R."/>
            <person name="Schlapbach R."/>
            <person name="Sreeman S.M."/>
            <person name="Shimizu K.K."/>
        </authorList>
    </citation>
    <scope>NUCLEOTIDE SEQUENCE</scope>
</reference>
<keyword evidence="2" id="KW-1185">Reference proteome</keyword>
<sequence>MMDRKRRPHVGYASLPVCRDASAVLISRIVQQHESVPCLVSCRSNDERPARVPLLLLFRLATASEDSVHCTLIIFSVFFLKQRGVNGPLGVKESPSPDTAAFKALNTSNAVFCQRTNHDRSVRWNEYLELTNGKSACSREAKSTRPALKSTHAPSSTLSFLYVPLQFDRGNFRV</sequence>
<organism evidence="1 2">
    <name type="scientific">Eleusine coracana subsp. coracana</name>
    <dbReference type="NCBI Taxonomy" id="191504"/>
    <lineage>
        <taxon>Eukaryota</taxon>
        <taxon>Viridiplantae</taxon>
        <taxon>Streptophyta</taxon>
        <taxon>Embryophyta</taxon>
        <taxon>Tracheophyta</taxon>
        <taxon>Spermatophyta</taxon>
        <taxon>Magnoliopsida</taxon>
        <taxon>Liliopsida</taxon>
        <taxon>Poales</taxon>
        <taxon>Poaceae</taxon>
        <taxon>PACMAD clade</taxon>
        <taxon>Chloridoideae</taxon>
        <taxon>Cynodonteae</taxon>
        <taxon>Eleusininae</taxon>
        <taxon>Eleusine</taxon>
    </lineage>
</organism>
<name>A0AAV5BXX6_ELECO</name>
<dbReference type="EMBL" id="BQKI01000003">
    <property type="protein sequence ID" value="GJM90604.1"/>
    <property type="molecule type" value="Genomic_DNA"/>
</dbReference>
<dbReference type="Proteomes" id="UP001054889">
    <property type="component" value="Unassembled WGS sequence"/>
</dbReference>
<protein>
    <submittedName>
        <fullName evidence="1">Uncharacterized protein</fullName>
    </submittedName>
</protein>
<evidence type="ECO:0000313" key="1">
    <source>
        <dbReference type="EMBL" id="GJM90604.1"/>
    </source>
</evidence>
<evidence type="ECO:0000313" key="2">
    <source>
        <dbReference type="Proteomes" id="UP001054889"/>
    </source>
</evidence>
<accession>A0AAV5BXX6</accession>
<dbReference type="AlphaFoldDB" id="A0AAV5BXX6"/>
<gene>
    <name evidence="1" type="primary">ga06904</name>
    <name evidence="1" type="ORF">PR202_ga06904</name>
</gene>
<reference evidence="1" key="1">
    <citation type="journal article" date="2018" name="DNA Res.">
        <title>Multiple hybrid de novo genome assembly of finger millet, an orphan allotetraploid crop.</title>
        <authorList>
            <person name="Hatakeyama M."/>
            <person name="Aluri S."/>
            <person name="Balachadran M.T."/>
            <person name="Sivarajan S.R."/>
            <person name="Patrignani A."/>
            <person name="Gruter S."/>
            <person name="Poveda L."/>
            <person name="Shimizu-Inatsugi R."/>
            <person name="Baeten J."/>
            <person name="Francoijs K.J."/>
            <person name="Nataraja K.N."/>
            <person name="Reddy Y.A.N."/>
            <person name="Phadnis S."/>
            <person name="Ravikumar R.L."/>
            <person name="Schlapbach R."/>
            <person name="Sreeman S.M."/>
            <person name="Shimizu K.K."/>
        </authorList>
    </citation>
    <scope>NUCLEOTIDE SEQUENCE</scope>
</reference>